<sequence>MARYQNLKDYLKLNSLDVISRGIKDRVKSSGDAEFRIKDLRILTQSGIAFMPFDIVTFSLGVSCEVFYADKNSGGIYYYNVMLTGDMAERFSDLQVLAVEECTQETLISETVISMFGLPNITVDTLEEEADKIHSRLYAFVKKNEEHKYWFIPVKIKEKYKISDNMHMWPADLDHDVLGQIRFEESTATIYDIANPYMPYPNSPIPANTILLNVKYFRNELGCDDIITAAHELVHWEIHRDYMKLLQFLDDRYKVMECTSAPITLDDDMSPKEKARWYAEWQANELAIRVAIPKHLVEEAIDEYENSICPIHHVTNSSVPHDGHYYQNMVYKLSGDFNVPKEIMKKRLRQLGYDFVDGTILEYEENGKKTQPAPFYFQPGTLKENETFVIYRDNYERMLREDKVLAELIDSGKYIYLGYVVCLVDTKYIDILINEAGLHFQLTSYAREHADECCIKFTIKSVFDTGGKYINYDQTYLFKANKRLLEQYEAYIPNNLKKGINDFEKEDMYLNKMPTFGELLAYYLFEYKKDVLIQVKAPNGDFSYEANRIIDEYDDLFDLSVTMIKKYLNNDANPTLKTAMRICYKLDLNETQSRDMLKSAGYNLDAPTPENKVCRLIFRLKTKEEATIEVAIILDNWELCVEHFKEQKSESIYLSKPNLI</sequence>
<comment type="caution">
    <text evidence="1">The sequence shown here is derived from an EMBL/GenBank/DDBJ whole genome shotgun (WGS) entry which is preliminary data.</text>
</comment>
<gene>
    <name evidence="1" type="ORF">RF007C_05330</name>
</gene>
<dbReference type="AlphaFoldDB" id="W7V287"/>
<dbReference type="Proteomes" id="UP000019365">
    <property type="component" value="Unassembled WGS sequence"/>
</dbReference>
<keyword evidence="2" id="KW-1185">Reference proteome</keyword>
<name>W7V287_RUMFL</name>
<protein>
    <recommendedName>
        <fullName evidence="3">IrrE N-terminal-like domain-containing protein</fullName>
    </recommendedName>
</protein>
<dbReference type="PATRIC" id="fig|1341157.4.peg.201"/>
<accession>W7V287</accession>
<reference evidence="1 2" key="1">
    <citation type="journal article" date="2014" name="PLoS ONE">
        <title>Rumen cellulosomics: divergent fiber-degrading strategies revealed by comparative genome-wide analysis of six ruminococcal strains.</title>
        <authorList>
            <person name="Dassa B."/>
            <person name="Borovok I."/>
            <person name="Ruimy-Israeli V."/>
            <person name="Lamed R."/>
            <person name="Flint H.J."/>
            <person name="Duncan S.H."/>
            <person name="Henrissat B."/>
            <person name="Coutinho P."/>
            <person name="Morrison M."/>
            <person name="Mosoni P."/>
            <person name="Yeoman C.J."/>
            <person name="White B.A."/>
            <person name="Bayer E.A."/>
        </authorList>
    </citation>
    <scope>NUCLEOTIDE SEQUENCE [LARGE SCALE GENOMIC DNA]</scope>
    <source>
        <strain evidence="1 2">007c</strain>
    </source>
</reference>
<evidence type="ECO:0000313" key="1">
    <source>
        <dbReference type="EMBL" id="EWM55095.1"/>
    </source>
</evidence>
<dbReference type="EMBL" id="ATAX01000006">
    <property type="protein sequence ID" value="EWM55095.1"/>
    <property type="molecule type" value="Genomic_DNA"/>
</dbReference>
<organism evidence="1 2">
    <name type="scientific">Ruminococcus flavefaciens 007c</name>
    <dbReference type="NCBI Taxonomy" id="1341157"/>
    <lineage>
        <taxon>Bacteria</taxon>
        <taxon>Bacillati</taxon>
        <taxon>Bacillota</taxon>
        <taxon>Clostridia</taxon>
        <taxon>Eubacteriales</taxon>
        <taxon>Oscillospiraceae</taxon>
        <taxon>Ruminococcus</taxon>
    </lineage>
</organism>
<evidence type="ECO:0000313" key="2">
    <source>
        <dbReference type="Proteomes" id="UP000019365"/>
    </source>
</evidence>
<evidence type="ECO:0008006" key="3">
    <source>
        <dbReference type="Google" id="ProtNLM"/>
    </source>
</evidence>
<dbReference type="RefSeq" id="WP_037296499.1">
    <property type="nucleotide sequence ID" value="NZ_ATAX01000006.1"/>
</dbReference>
<proteinExistence type="predicted"/>
<dbReference type="OrthoDB" id="581382at2"/>